<feature type="transmembrane region" description="Helical" evidence="7">
    <location>
        <begin position="172"/>
        <end position="191"/>
    </location>
</feature>
<evidence type="ECO:0000256" key="2">
    <source>
        <dbReference type="ARBA" id="ARBA00022448"/>
    </source>
</evidence>
<accession>A0A316VHM3</accession>
<feature type="transmembrane region" description="Helical" evidence="7">
    <location>
        <begin position="203"/>
        <end position="224"/>
    </location>
</feature>
<dbReference type="EMBL" id="KZ819602">
    <property type="protein sequence ID" value="PWN37139.1"/>
    <property type="molecule type" value="Genomic_DNA"/>
</dbReference>
<feature type="transmembrane region" description="Helical" evidence="7">
    <location>
        <begin position="88"/>
        <end position="108"/>
    </location>
</feature>
<dbReference type="InParanoid" id="A0A316VHM3"/>
<feature type="region of interest" description="Disordered" evidence="6">
    <location>
        <begin position="1"/>
        <end position="26"/>
    </location>
</feature>
<dbReference type="PROSITE" id="PS50850">
    <property type="entry name" value="MFS"/>
    <property type="match status" value="1"/>
</dbReference>
<evidence type="ECO:0000256" key="6">
    <source>
        <dbReference type="SAM" id="MobiDB-lite"/>
    </source>
</evidence>
<feature type="transmembrane region" description="Helical" evidence="7">
    <location>
        <begin position="536"/>
        <end position="554"/>
    </location>
</feature>
<dbReference type="GeneID" id="37023094"/>
<dbReference type="STRING" id="1280837.A0A316VHM3"/>
<protein>
    <submittedName>
        <fullName evidence="9">Putative major facilitator superfamily transporter</fullName>
    </submittedName>
</protein>
<feature type="transmembrane region" description="Helical" evidence="7">
    <location>
        <begin position="245"/>
        <end position="265"/>
    </location>
</feature>
<dbReference type="Gene3D" id="1.20.1250.20">
    <property type="entry name" value="MFS general substrate transporter like domains"/>
    <property type="match status" value="1"/>
</dbReference>
<evidence type="ECO:0000256" key="3">
    <source>
        <dbReference type="ARBA" id="ARBA00022692"/>
    </source>
</evidence>
<keyword evidence="10" id="KW-1185">Reference proteome</keyword>
<feature type="transmembrane region" description="Helical" evidence="7">
    <location>
        <begin position="313"/>
        <end position="335"/>
    </location>
</feature>
<dbReference type="InterPro" id="IPR036259">
    <property type="entry name" value="MFS_trans_sf"/>
</dbReference>
<reference evidence="9 10" key="1">
    <citation type="journal article" date="2018" name="Mol. Biol. Evol.">
        <title>Broad Genomic Sampling Reveals a Smut Pathogenic Ancestry of the Fungal Clade Ustilaginomycotina.</title>
        <authorList>
            <person name="Kijpornyongpan T."/>
            <person name="Mondo S.J."/>
            <person name="Barry K."/>
            <person name="Sandor L."/>
            <person name="Lee J."/>
            <person name="Lipzen A."/>
            <person name="Pangilinan J."/>
            <person name="LaButti K."/>
            <person name="Hainaut M."/>
            <person name="Henrissat B."/>
            <person name="Grigoriev I.V."/>
            <person name="Spatafora J.W."/>
            <person name="Aime M.C."/>
        </authorList>
    </citation>
    <scope>NUCLEOTIDE SEQUENCE [LARGE SCALE GENOMIC DNA]</scope>
    <source>
        <strain evidence="9 10">MCA 3882</strain>
    </source>
</reference>
<dbReference type="PANTHER" id="PTHR23501">
    <property type="entry name" value="MAJOR FACILITATOR SUPERFAMILY"/>
    <property type="match status" value="1"/>
</dbReference>
<dbReference type="GO" id="GO:0005886">
    <property type="term" value="C:plasma membrane"/>
    <property type="evidence" value="ECO:0007669"/>
    <property type="project" value="TreeGrafter"/>
</dbReference>
<keyword evidence="3 7" id="KW-0812">Transmembrane</keyword>
<dbReference type="OrthoDB" id="10021397at2759"/>
<proteinExistence type="predicted"/>
<dbReference type="RefSeq" id="XP_025357441.1">
    <property type="nucleotide sequence ID" value="XM_025501313.1"/>
</dbReference>
<feature type="transmembrane region" description="Helical" evidence="7">
    <location>
        <begin position="444"/>
        <end position="464"/>
    </location>
</feature>
<keyword evidence="2" id="KW-0813">Transport</keyword>
<feature type="transmembrane region" description="Helical" evidence="7">
    <location>
        <begin position="271"/>
        <end position="293"/>
    </location>
</feature>
<feature type="transmembrane region" description="Helical" evidence="7">
    <location>
        <begin position="410"/>
        <end position="432"/>
    </location>
</feature>
<name>A0A316VHM3_9BASI</name>
<dbReference type="InterPro" id="IPR020846">
    <property type="entry name" value="MFS_dom"/>
</dbReference>
<feature type="compositionally biased region" description="Basic and acidic residues" evidence="6">
    <location>
        <begin position="1"/>
        <end position="23"/>
    </location>
</feature>
<dbReference type="PANTHER" id="PTHR23501:SF109">
    <property type="entry name" value="MAJOR FACILITATOR SUPERFAMILY (MFS) PROFILE DOMAIN-CONTAINING PROTEIN-RELATED"/>
    <property type="match status" value="1"/>
</dbReference>
<feature type="transmembrane region" description="Helical" evidence="7">
    <location>
        <begin position="355"/>
        <end position="374"/>
    </location>
</feature>
<dbReference type="AlphaFoldDB" id="A0A316VHM3"/>
<dbReference type="Pfam" id="PF06609">
    <property type="entry name" value="TRI12"/>
    <property type="match status" value="1"/>
</dbReference>
<evidence type="ECO:0000256" key="5">
    <source>
        <dbReference type="ARBA" id="ARBA00023136"/>
    </source>
</evidence>
<evidence type="ECO:0000256" key="1">
    <source>
        <dbReference type="ARBA" id="ARBA00004141"/>
    </source>
</evidence>
<dbReference type="Proteomes" id="UP000245771">
    <property type="component" value="Unassembled WGS sequence"/>
</dbReference>
<dbReference type="GO" id="GO:0022857">
    <property type="term" value="F:transmembrane transporter activity"/>
    <property type="evidence" value="ECO:0007669"/>
    <property type="project" value="InterPro"/>
</dbReference>
<sequence length="570" mass="60206">MSEDRPRYSAEKHDVESNPEKGENNLSDHNVVQQEEEIHASDVPWTFTRVIAIISLCIVYVGAQAILYMTGGTLTYIGRSIHSDFANWLLTANTLAVTAIVPFVGYITDLLGRRYIACAGSVFLIIASIVQATSTSLGSSVVAQAIGGMGAGICELTALAGVAEITPVRWRGVSLAVVTFSILPFIPYILYIGELVAHSTWRWALGIAAIWNGVGTIGIFLAYHPPPRHNVDGLTRSEIFKRIDYGGAFLSIAGVTLFLTGLQYGGYQVPWVSATALVPLILGAILIVAFVIYEITVPKYPMVPSEIFKGQRVVAIAYIVVFLAGMEFYSVLGFFPLMLTSLWPASPELTGARGVGYPLAILVGACVVSAALSYSRGHVRALFVVSAALMTAFAGALASSTPFNPTRSTVFATLASLGIGGVIVPALTVALYACPDAYIGTTAALSLAVRFLGGSVGTTIYYNIFNTNFKTKFPEYVGTAAVQAGLPAADVPAFAQALASDSTGAAALKVPGVNLQILQAGGLAAQWALNDSLKGVWYASVAVGGLCVIAAAFLPNIRKYMSDRVAVDLH</sequence>
<keyword evidence="4 7" id="KW-1133">Transmembrane helix</keyword>
<organism evidence="9 10">
    <name type="scientific">Meira miltonrushii</name>
    <dbReference type="NCBI Taxonomy" id="1280837"/>
    <lineage>
        <taxon>Eukaryota</taxon>
        <taxon>Fungi</taxon>
        <taxon>Dikarya</taxon>
        <taxon>Basidiomycota</taxon>
        <taxon>Ustilaginomycotina</taxon>
        <taxon>Exobasidiomycetes</taxon>
        <taxon>Exobasidiales</taxon>
        <taxon>Brachybasidiaceae</taxon>
        <taxon>Meira</taxon>
    </lineage>
</organism>
<dbReference type="SUPFAM" id="SSF103473">
    <property type="entry name" value="MFS general substrate transporter"/>
    <property type="match status" value="1"/>
</dbReference>
<evidence type="ECO:0000256" key="4">
    <source>
        <dbReference type="ARBA" id="ARBA00022989"/>
    </source>
</evidence>
<feature type="transmembrane region" description="Helical" evidence="7">
    <location>
        <begin position="50"/>
        <end position="68"/>
    </location>
</feature>
<comment type="subcellular location">
    <subcellularLocation>
        <location evidence="1">Membrane</location>
        <topology evidence="1">Multi-pass membrane protein</topology>
    </subcellularLocation>
</comment>
<evidence type="ECO:0000259" key="8">
    <source>
        <dbReference type="PROSITE" id="PS50850"/>
    </source>
</evidence>
<feature type="domain" description="Major facilitator superfamily (MFS) profile" evidence="8">
    <location>
        <begin position="48"/>
        <end position="495"/>
    </location>
</feature>
<evidence type="ECO:0000313" key="10">
    <source>
        <dbReference type="Proteomes" id="UP000245771"/>
    </source>
</evidence>
<dbReference type="InterPro" id="IPR010573">
    <property type="entry name" value="MFS_Str1/Tri12-like"/>
</dbReference>
<evidence type="ECO:0000256" key="7">
    <source>
        <dbReference type="SAM" id="Phobius"/>
    </source>
</evidence>
<feature type="transmembrane region" description="Helical" evidence="7">
    <location>
        <begin position="141"/>
        <end position="160"/>
    </location>
</feature>
<feature type="transmembrane region" description="Helical" evidence="7">
    <location>
        <begin position="115"/>
        <end position="135"/>
    </location>
</feature>
<gene>
    <name evidence="9" type="ORF">FA14DRAFT_183341</name>
</gene>
<evidence type="ECO:0000313" key="9">
    <source>
        <dbReference type="EMBL" id="PWN37139.1"/>
    </source>
</evidence>
<keyword evidence="5 7" id="KW-0472">Membrane</keyword>
<feature type="transmembrane region" description="Helical" evidence="7">
    <location>
        <begin position="381"/>
        <end position="398"/>
    </location>
</feature>